<evidence type="ECO:0000313" key="2">
    <source>
        <dbReference type="EMBL" id="XBH16616.1"/>
    </source>
</evidence>
<feature type="domain" description="PPM-type phosphatase" evidence="1">
    <location>
        <begin position="120"/>
        <end position="310"/>
    </location>
</feature>
<sequence>MSIANRLRFDETLSGKLALLATEATRNVLVHGGGGQVVLSGVKEENVRLARILAIDKGNGIANIADAMADGFSTAGTMGGGLGAMKRMATNLDIFTGRTGTVVMIELLEPIPKETRTNGRMHVAGFAVPYPGERVCGDAWFSHQTPHRTVILLADGLGHGWGASEAAAEAVATFRQRADLSPGEILGYIHDALRKTRGAVAAIAEIRPAEGALIYAGVGNVAGVVLENGASRSLVSHNGTLGMMSPKIQEFRSAWSPASTLVLHSDGLQSRWDLSSYAGLIARHPAVIGGALLRDFRRQRDDVSVVVTKAA</sequence>
<dbReference type="SMART" id="SM00331">
    <property type="entry name" value="PP2C_SIG"/>
    <property type="match status" value="1"/>
</dbReference>
<accession>A0AAU7DGW0</accession>
<dbReference type="Pfam" id="PF07228">
    <property type="entry name" value="SpoIIE"/>
    <property type="match status" value="1"/>
</dbReference>
<dbReference type="InterPro" id="IPR039248">
    <property type="entry name" value="Ptase_RsbX"/>
</dbReference>
<dbReference type="AlphaFoldDB" id="A0AAU7DGW0"/>
<dbReference type="SUPFAM" id="SSF81606">
    <property type="entry name" value="PP2C-like"/>
    <property type="match status" value="1"/>
</dbReference>
<dbReference type="Gene3D" id="3.60.40.10">
    <property type="entry name" value="PPM-type phosphatase domain"/>
    <property type="match status" value="1"/>
</dbReference>
<dbReference type="PANTHER" id="PTHR35801">
    <property type="entry name" value="PHOSPHOSERINE PHOSPHATASE RSBX"/>
    <property type="match status" value="1"/>
</dbReference>
<dbReference type="InterPro" id="IPR036890">
    <property type="entry name" value="HATPase_C_sf"/>
</dbReference>
<protein>
    <submittedName>
        <fullName evidence="2">SpoIIE family protein phosphatase</fullName>
    </submittedName>
</protein>
<dbReference type="Gene3D" id="3.30.565.10">
    <property type="entry name" value="Histidine kinase-like ATPase, C-terminal domain"/>
    <property type="match status" value="1"/>
</dbReference>
<gene>
    <name evidence="2" type="ORF">P8935_18820</name>
</gene>
<dbReference type="InterPro" id="IPR001932">
    <property type="entry name" value="PPM-type_phosphatase-like_dom"/>
</dbReference>
<evidence type="ECO:0000259" key="1">
    <source>
        <dbReference type="SMART" id="SM00331"/>
    </source>
</evidence>
<proteinExistence type="predicted"/>
<dbReference type="InterPro" id="IPR036457">
    <property type="entry name" value="PPM-type-like_dom_sf"/>
</dbReference>
<dbReference type="PANTHER" id="PTHR35801:SF1">
    <property type="entry name" value="PHOSPHOSERINE PHOSPHATASE RSBX"/>
    <property type="match status" value="1"/>
</dbReference>
<name>A0AAU7DGW0_9BACT</name>
<reference evidence="2" key="1">
    <citation type="submission" date="2023-03" db="EMBL/GenBank/DDBJ databases">
        <title>Edaphobacter sp.</title>
        <authorList>
            <person name="Huber K.J."/>
            <person name="Papendorf J."/>
            <person name="Pilke C."/>
            <person name="Bunk B."/>
            <person name="Sproeer C."/>
            <person name="Pester M."/>
        </authorList>
    </citation>
    <scope>NUCLEOTIDE SEQUENCE</scope>
    <source>
        <strain evidence="2">DSM 110680</strain>
    </source>
</reference>
<organism evidence="2">
    <name type="scientific">Telmatobacter sp. DSM 110680</name>
    <dbReference type="NCBI Taxonomy" id="3036704"/>
    <lineage>
        <taxon>Bacteria</taxon>
        <taxon>Pseudomonadati</taxon>
        <taxon>Acidobacteriota</taxon>
        <taxon>Terriglobia</taxon>
        <taxon>Terriglobales</taxon>
        <taxon>Acidobacteriaceae</taxon>
        <taxon>Telmatobacter</taxon>
    </lineage>
</organism>
<dbReference type="EMBL" id="CP121196">
    <property type="protein sequence ID" value="XBH16616.1"/>
    <property type="molecule type" value="Genomic_DNA"/>
</dbReference>
<dbReference type="RefSeq" id="WP_348261845.1">
    <property type="nucleotide sequence ID" value="NZ_CP121196.1"/>
</dbReference>